<dbReference type="OrthoDB" id="10491076at2759"/>
<gene>
    <name evidence="1" type="ORF">BDEG_24208</name>
</gene>
<dbReference type="Proteomes" id="UP000077115">
    <property type="component" value="Unassembled WGS sequence"/>
</dbReference>
<reference evidence="1 2" key="2">
    <citation type="submission" date="2016-05" db="EMBL/GenBank/DDBJ databases">
        <title>Lineage-specific infection strategies underlie the spectrum of fungal disease in amphibians.</title>
        <authorList>
            <person name="Cuomo C.A."/>
            <person name="Farrer R.A."/>
            <person name="James T."/>
            <person name="Longcore J."/>
            <person name="Birren B."/>
        </authorList>
    </citation>
    <scope>NUCLEOTIDE SEQUENCE [LARGE SCALE GENOMIC DNA]</scope>
    <source>
        <strain evidence="1 2">JEL423</strain>
    </source>
</reference>
<evidence type="ECO:0000313" key="2">
    <source>
        <dbReference type="Proteomes" id="UP000077115"/>
    </source>
</evidence>
<organism evidence="1 2">
    <name type="scientific">Batrachochytrium dendrobatidis (strain JEL423)</name>
    <dbReference type="NCBI Taxonomy" id="403673"/>
    <lineage>
        <taxon>Eukaryota</taxon>
        <taxon>Fungi</taxon>
        <taxon>Fungi incertae sedis</taxon>
        <taxon>Chytridiomycota</taxon>
        <taxon>Chytridiomycota incertae sedis</taxon>
        <taxon>Chytridiomycetes</taxon>
        <taxon>Rhizophydiales</taxon>
        <taxon>Rhizophydiales incertae sedis</taxon>
        <taxon>Batrachochytrium</taxon>
    </lineage>
</organism>
<reference evidence="1 2" key="1">
    <citation type="submission" date="2006-10" db="EMBL/GenBank/DDBJ databases">
        <title>The Genome Sequence of Batrachochytrium dendrobatidis JEL423.</title>
        <authorList>
            <consortium name="The Broad Institute Genome Sequencing Platform"/>
            <person name="Birren B."/>
            <person name="Lander E."/>
            <person name="Galagan J."/>
            <person name="Cuomo C."/>
            <person name="Devon K."/>
            <person name="Jaffe D."/>
            <person name="Butler J."/>
            <person name="Alvarez P."/>
            <person name="Gnerre S."/>
            <person name="Grabherr M."/>
            <person name="Kleber M."/>
            <person name="Mauceli E."/>
            <person name="Brockman W."/>
            <person name="Young S."/>
            <person name="LaButti K."/>
            <person name="Sykes S."/>
            <person name="DeCaprio D."/>
            <person name="Crawford M."/>
            <person name="Koehrsen M."/>
            <person name="Engels R."/>
            <person name="Montgomery P."/>
            <person name="Pearson M."/>
            <person name="Howarth C."/>
            <person name="Larson L."/>
            <person name="White J."/>
            <person name="O'Leary S."/>
            <person name="Kodira C."/>
            <person name="Zeng Q."/>
            <person name="Yandava C."/>
            <person name="Alvarado L."/>
            <person name="Longcore J."/>
            <person name="James T."/>
        </authorList>
    </citation>
    <scope>NUCLEOTIDE SEQUENCE [LARGE SCALE GENOMIC DNA]</scope>
    <source>
        <strain evidence="1 2">JEL423</strain>
    </source>
</reference>
<name>A0A177WK20_BATDL</name>
<accession>A0A177WK20</accession>
<protein>
    <submittedName>
        <fullName evidence="1">Uncharacterized protein</fullName>
    </submittedName>
</protein>
<sequence>MVEKRLERTIRLLELDIKQAAKTWERLSSEGLEHLTTIGNMMLTKKQKLSAVDIEVFISKLELNTESDWIDSSKQHLVFNILDQMNAIIKSMQTYISKMDEALQHARPWLSTAPPKASLSKTLSGALHSDVADLNSGLEILESLDDSELPNYVLFKVAVQRKLVEKYIMEFSLKRHIAAAILDGTTTRDATMMSLSLWLHEPYL</sequence>
<dbReference type="EMBL" id="DS022304">
    <property type="protein sequence ID" value="OAJ40478.1"/>
    <property type="molecule type" value="Genomic_DNA"/>
</dbReference>
<dbReference type="AlphaFoldDB" id="A0A177WK20"/>
<evidence type="ECO:0000313" key="1">
    <source>
        <dbReference type="EMBL" id="OAJ40478.1"/>
    </source>
</evidence>
<proteinExistence type="predicted"/>
<dbReference type="VEuPathDB" id="FungiDB:BDEG_24208"/>